<accession>A0A8J3AKX7</accession>
<comment type="caution">
    <text evidence="2">The sequence shown here is derived from an EMBL/GenBank/DDBJ whole genome shotgun (WGS) entry which is preliminary data.</text>
</comment>
<dbReference type="EMBL" id="BMDH01000003">
    <property type="protein sequence ID" value="GGI14664.1"/>
    <property type="molecule type" value="Genomic_DNA"/>
</dbReference>
<feature type="compositionally biased region" description="Polar residues" evidence="1">
    <location>
        <begin position="73"/>
        <end position="87"/>
    </location>
</feature>
<feature type="region of interest" description="Disordered" evidence="1">
    <location>
        <begin position="67"/>
        <end position="91"/>
    </location>
</feature>
<dbReference type="Proteomes" id="UP000619536">
    <property type="component" value="Unassembled WGS sequence"/>
</dbReference>
<gene>
    <name evidence="2" type="ORF">GCM10007377_12050</name>
</gene>
<evidence type="ECO:0000256" key="1">
    <source>
        <dbReference type="SAM" id="MobiDB-lite"/>
    </source>
</evidence>
<sequence>MGGTFPDCFDIISASHYWSVLHERPVHATNRILGDHHIVTAHGLHITSPIRTVCDISCFRMKGNHHAPPAPSIRTNRSSKQYSAQSHNEYENKGRYHNTVRSWYGCDVTLPESRSQESAVLQRMKDMITEYDIAISECLTELWDNNHWPDRSIGIRRWTTLSPYTADYPNSAQYDYTQQYAYGYAGLP</sequence>
<protein>
    <submittedName>
        <fullName evidence="2">Uncharacterized protein</fullName>
    </submittedName>
</protein>
<name>A0A8J3AKX7_9BIFI</name>
<reference evidence="2" key="2">
    <citation type="submission" date="2020-09" db="EMBL/GenBank/DDBJ databases">
        <authorList>
            <person name="Sun Q."/>
            <person name="Sedlacek I."/>
        </authorList>
    </citation>
    <scope>NUCLEOTIDE SEQUENCE</scope>
    <source>
        <strain evidence="2">CCM 8606</strain>
    </source>
</reference>
<proteinExistence type="predicted"/>
<reference evidence="2" key="1">
    <citation type="journal article" date="2014" name="Int. J. Syst. Evol. Microbiol.">
        <title>Complete genome sequence of Corynebacterium casei LMG S-19264T (=DSM 44701T), isolated from a smear-ripened cheese.</title>
        <authorList>
            <consortium name="US DOE Joint Genome Institute (JGI-PGF)"/>
            <person name="Walter F."/>
            <person name="Albersmeier A."/>
            <person name="Kalinowski J."/>
            <person name="Ruckert C."/>
        </authorList>
    </citation>
    <scope>NUCLEOTIDE SEQUENCE</scope>
    <source>
        <strain evidence="2">CCM 8606</strain>
    </source>
</reference>
<evidence type="ECO:0000313" key="2">
    <source>
        <dbReference type="EMBL" id="GGI14664.1"/>
    </source>
</evidence>
<organism evidence="2 3">
    <name type="scientific">Galliscardovia ingluviei</name>
    <dbReference type="NCBI Taxonomy" id="1769422"/>
    <lineage>
        <taxon>Bacteria</taxon>
        <taxon>Bacillati</taxon>
        <taxon>Actinomycetota</taxon>
        <taxon>Actinomycetes</taxon>
        <taxon>Bifidobacteriales</taxon>
        <taxon>Bifidobacteriaceae</taxon>
        <taxon>Galliscardovia</taxon>
    </lineage>
</organism>
<keyword evidence="3" id="KW-1185">Reference proteome</keyword>
<dbReference type="AlphaFoldDB" id="A0A8J3AKX7"/>
<evidence type="ECO:0000313" key="3">
    <source>
        <dbReference type="Proteomes" id="UP000619536"/>
    </source>
</evidence>